<dbReference type="Gene3D" id="2.60.40.1120">
    <property type="entry name" value="Carboxypeptidase-like, regulatory domain"/>
    <property type="match status" value="1"/>
</dbReference>
<dbReference type="GO" id="GO:0009279">
    <property type="term" value="C:cell outer membrane"/>
    <property type="evidence" value="ECO:0007669"/>
    <property type="project" value="UniProtKB-SubCell"/>
</dbReference>
<keyword evidence="5 7" id="KW-0472">Membrane</keyword>
<keyword evidence="11" id="KW-1185">Reference proteome</keyword>
<dbReference type="KEGG" id="kan:IMCC3317_05250"/>
<keyword evidence="6 7" id="KW-0998">Cell outer membrane</keyword>
<keyword evidence="3 7" id="KW-1134">Transmembrane beta strand</keyword>
<evidence type="ECO:0000259" key="9">
    <source>
        <dbReference type="Pfam" id="PF07715"/>
    </source>
</evidence>
<dbReference type="Pfam" id="PF07715">
    <property type="entry name" value="Plug"/>
    <property type="match status" value="1"/>
</dbReference>
<evidence type="ECO:0000313" key="10">
    <source>
        <dbReference type="EMBL" id="QHI35179.1"/>
    </source>
</evidence>
<dbReference type="PROSITE" id="PS52016">
    <property type="entry name" value="TONB_DEPENDENT_REC_3"/>
    <property type="match status" value="1"/>
</dbReference>
<dbReference type="RefSeq" id="WP_160127936.1">
    <property type="nucleotide sequence ID" value="NZ_CP019288.1"/>
</dbReference>
<name>A0A7L4ZFB3_9FLAO</name>
<keyword evidence="10" id="KW-0675">Receptor</keyword>
<dbReference type="PANTHER" id="PTHR30069">
    <property type="entry name" value="TONB-DEPENDENT OUTER MEMBRANE RECEPTOR"/>
    <property type="match status" value="1"/>
</dbReference>
<sequence length="731" mass="82337">MQKQIWSILFLFILCGVVNAQNNDINIKVFSEHEKTPLLGATVLFEDLEKGAITNLDGVATFKNIPDGTHHVMISFVGFKTIETNVTLPTSKELIFYMEEEKGELDAVVIESTRSSRTIRRIPTRIEYIGGEELGEKNMMNSANISMVLRESTGIQMQQTSLSSGNQNIRIQGLDGRYTQLLRDGFPLYGGFSSGLSIMQIPPLDLKQFEIIKGSASTLYGGGAIAGLVNLVSKTPDFEPEMDIMLTQTQASGTTANVFYSKRNEKYGVSLYGSSNLQKVYDAEDDGFSNLPEIKSFSFNPKFYYYPSEDTTFWIGLNGTYDDRIGGDIDKIENGDNGTNQYTEENISKRLSSQAVYTTKLDSTRNFTIKNSISYFDRELNVPNMQFKGKQINSFTEVALNHTNEKNDWTLGANLYTTNFDEDDSAALQRDQNDVTFGAFVNTTFDLSEKWILETGLRTDIADSWGIFVLPRISLLYKNDTGFSSRFGGGLGYKTPDIFTEEAEFLNFQDVLGIDKNSLKAERSYGLNLDFNYKTKLFNDTVGFSINQLFYVTSIDDGLLLNLNSDNLFQFENAPGEILSKGAETNVKFSYNDFKWFFNYALIDTKLRYLAGNPRKPLTAKHNAGSVIMYETSTWRLGYETYYTGSQVLSNGTETTDFITMGFLAMRNFSWGGIYTNFENFTDRRQSRFSSLVPPTNNNSDFPEIYAPTDGFIFSVGIIIKPFGNHSDHHD</sequence>
<organism evidence="10 11">
    <name type="scientific">Kordia antarctica</name>
    <dbReference type="NCBI Taxonomy" id="1218801"/>
    <lineage>
        <taxon>Bacteria</taxon>
        <taxon>Pseudomonadati</taxon>
        <taxon>Bacteroidota</taxon>
        <taxon>Flavobacteriia</taxon>
        <taxon>Flavobacteriales</taxon>
        <taxon>Flavobacteriaceae</taxon>
        <taxon>Kordia</taxon>
    </lineage>
</organism>
<feature type="domain" description="TonB-dependent receptor plug" evidence="9">
    <location>
        <begin position="119"/>
        <end position="227"/>
    </location>
</feature>
<evidence type="ECO:0000256" key="2">
    <source>
        <dbReference type="ARBA" id="ARBA00022448"/>
    </source>
</evidence>
<dbReference type="EMBL" id="CP019288">
    <property type="protein sequence ID" value="QHI35179.1"/>
    <property type="molecule type" value="Genomic_DNA"/>
</dbReference>
<proteinExistence type="inferred from homology"/>
<comment type="subcellular location">
    <subcellularLocation>
        <location evidence="1 7">Cell outer membrane</location>
        <topology evidence="1 7">Multi-pass membrane protein</topology>
    </subcellularLocation>
</comment>
<dbReference type="GO" id="GO:0044718">
    <property type="term" value="P:siderophore transmembrane transport"/>
    <property type="evidence" value="ECO:0007669"/>
    <property type="project" value="TreeGrafter"/>
</dbReference>
<dbReference type="InterPro" id="IPR036942">
    <property type="entry name" value="Beta-barrel_TonB_sf"/>
</dbReference>
<dbReference type="Pfam" id="PF13715">
    <property type="entry name" value="CarbopepD_reg_2"/>
    <property type="match status" value="1"/>
</dbReference>
<dbReference type="Proteomes" id="UP000464657">
    <property type="component" value="Chromosome"/>
</dbReference>
<evidence type="ECO:0000313" key="11">
    <source>
        <dbReference type="Proteomes" id="UP000464657"/>
    </source>
</evidence>
<keyword evidence="8" id="KW-0732">Signal</keyword>
<dbReference type="InterPro" id="IPR008969">
    <property type="entry name" value="CarboxyPept-like_regulatory"/>
</dbReference>
<dbReference type="PANTHER" id="PTHR30069:SF57">
    <property type="entry name" value="TONB-DEPENDENT RECEPTOR"/>
    <property type="match status" value="1"/>
</dbReference>
<feature type="chain" id="PRO_5029529331" evidence="8">
    <location>
        <begin position="21"/>
        <end position="731"/>
    </location>
</feature>
<dbReference type="GO" id="GO:0015344">
    <property type="term" value="F:siderophore uptake transmembrane transporter activity"/>
    <property type="evidence" value="ECO:0007669"/>
    <property type="project" value="TreeGrafter"/>
</dbReference>
<dbReference type="InterPro" id="IPR039426">
    <property type="entry name" value="TonB-dep_rcpt-like"/>
</dbReference>
<dbReference type="Gene3D" id="2.40.170.20">
    <property type="entry name" value="TonB-dependent receptor, beta-barrel domain"/>
    <property type="match status" value="1"/>
</dbReference>
<evidence type="ECO:0000256" key="7">
    <source>
        <dbReference type="PROSITE-ProRule" id="PRU01360"/>
    </source>
</evidence>
<feature type="signal peptide" evidence="8">
    <location>
        <begin position="1"/>
        <end position="20"/>
    </location>
</feature>
<protein>
    <submittedName>
        <fullName evidence="10">Colicin I receptor</fullName>
    </submittedName>
</protein>
<evidence type="ECO:0000256" key="8">
    <source>
        <dbReference type="SAM" id="SignalP"/>
    </source>
</evidence>
<evidence type="ECO:0000256" key="6">
    <source>
        <dbReference type="ARBA" id="ARBA00023237"/>
    </source>
</evidence>
<gene>
    <name evidence="10" type="primary">cirA_1</name>
    <name evidence="10" type="ORF">IMCC3317_05250</name>
</gene>
<keyword evidence="4 7" id="KW-0812">Transmembrane</keyword>
<dbReference type="AlphaFoldDB" id="A0A7L4ZFB3"/>
<dbReference type="SUPFAM" id="SSF56935">
    <property type="entry name" value="Porins"/>
    <property type="match status" value="1"/>
</dbReference>
<keyword evidence="2 7" id="KW-0813">Transport</keyword>
<dbReference type="InterPro" id="IPR037066">
    <property type="entry name" value="Plug_dom_sf"/>
</dbReference>
<dbReference type="InterPro" id="IPR012910">
    <property type="entry name" value="Plug_dom"/>
</dbReference>
<dbReference type="SUPFAM" id="SSF49464">
    <property type="entry name" value="Carboxypeptidase regulatory domain-like"/>
    <property type="match status" value="1"/>
</dbReference>
<reference evidence="10 11" key="1">
    <citation type="journal article" date="2013" name="Int. J. Syst. Evol. Microbiol.">
        <title>Kordia antarctica sp. nov., isolated from Antarctic seawater.</title>
        <authorList>
            <person name="Baek K."/>
            <person name="Choi A."/>
            <person name="Kang I."/>
            <person name="Lee K."/>
            <person name="Cho J.C."/>
        </authorList>
    </citation>
    <scope>NUCLEOTIDE SEQUENCE [LARGE SCALE GENOMIC DNA]</scope>
    <source>
        <strain evidence="10 11">IMCC3317</strain>
    </source>
</reference>
<comment type="similarity">
    <text evidence="7">Belongs to the TonB-dependent receptor family.</text>
</comment>
<evidence type="ECO:0000256" key="1">
    <source>
        <dbReference type="ARBA" id="ARBA00004571"/>
    </source>
</evidence>
<evidence type="ECO:0000256" key="5">
    <source>
        <dbReference type="ARBA" id="ARBA00023136"/>
    </source>
</evidence>
<evidence type="ECO:0000256" key="4">
    <source>
        <dbReference type="ARBA" id="ARBA00022692"/>
    </source>
</evidence>
<evidence type="ECO:0000256" key="3">
    <source>
        <dbReference type="ARBA" id="ARBA00022452"/>
    </source>
</evidence>
<accession>A0A7L4ZFB3</accession>
<dbReference type="Gene3D" id="2.170.130.10">
    <property type="entry name" value="TonB-dependent receptor, plug domain"/>
    <property type="match status" value="1"/>
</dbReference>
<dbReference type="OrthoDB" id="1109239at2"/>